<comment type="caution">
    <text evidence="1">The sequence shown here is derived from an EMBL/GenBank/DDBJ whole genome shotgun (WGS) entry which is preliminary data.</text>
</comment>
<reference evidence="1 2" key="1">
    <citation type="submission" date="2009-10" db="EMBL/GenBank/DDBJ databases">
        <authorList>
            <person name="Qin X."/>
            <person name="Bachman B."/>
            <person name="Battles P."/>
            <person name="Bell A."/>
            <person name="Bess C."/>
            <person name="Bickham C."/>
            <person name="Chaboub L."/>
            <person name="Chen D."/>
            <person name="Coyle M."/>
            <person name="Deiros D.R."/>
            <person name="Dinh H."/>
            <person name="Forbes L."/>
            <person name="Fowler G."/>
            <person name="Francisco L."/>
            <person name="Fu Q."/>
            <person name="Gubbala S."/>
            <person name="Hale W."/>
            <person name="Han Y."/>
            <person name="Hemphill L."/>
            <person name="Highlander S.K."/>
            <person name="Hirani K."/>
            <person name="Hogues M."/>
            <person name="Jackson L."/>
            <person name="Jakkamsetti A."/>
            <person name="Javaid M."/>
            <person name="Jiang H."/>
            <person name="Korchina V."/>
            <person name="Kovar C."/>
            <person name="Lara F."/>
            <person name="Lee S."/>
            <person name="Mata R."/>
            <person name="Mathew T."/>
            <person name="Moen C."/>
            <person name="Morales K."/>
            <person name="Munidasa M."/>
            <person name="Nazareth L."/>
            <person name="Ngo R."/>
            <person name="Nguyen L."/>
            <person name="Okwuonu G."/>
            <person name="Ongeri F."/>
            <person name="Patil S."/>
            <person name="Petrosino J."/>
            <person name="Pham C."/>
            <person name="Pham P."/>
            <person name="Pu L.-L."/>
            <person name="Puazo M."/>
            <person name="Raj R."/>
            <person name="Reid J."/>
            <person name="Rouhana J."/>
            <person name="Saada N."/>
            <person name="Shang Y."/>
            <person name="Simmons D."/>
            <person name="Thornton R."/>
            <person name="Warren J."/>
            <person name="Weissenberger G."/>
            <person name="Zhang J."/>
            <person name="Zhang L."/>
            <person name="Zhou C."/>
            <person name="Zhu D."/>
            <person name="Muzny D."/>
            <person name="Worley K."/>
            <person name="Gibbs R."/>
        </authorList>
    </citation>
    <scope>NUCLEOTIDE SEQUENCE [LARGE SCALE GENOMIC DNA]</scope>
    <source>
        <strain evidence="1 2">DSM 17361</strain>
    </source>
</reference>
<name>D1Q023_9BACT</name>
<keyword evidence="2" id="KW-1185">Reference proteome</keyword>
<accession>D1Q023</accession>
<dbReference type="Proteomes" id="UP000003160">
    <property type="component" value="Unassembled WGS sequence"/>
</dbReference>
<dbReference type="AlphaFoldDB" id="D1Q023"/>
<dbReference type="EMBL" id="ACKS01000104">
    <property type="protein sequence ID" value="EFA43016.1"/>
    <property type="molecule type" value="Genomic_DNA"/>
</dbReference>
<dbReference type="HOGENOM" id="CLU_1633878_0_0_10"/>
<evidence type="ECO:0000313" key="1">
    <source>
        <dbReference type="EMBL" id="EFA43016.1"/>
    </source>
</evidence>
<protein>
    <submittedName>
        <fullName evidence="1">Uncharacterized protein</fullName>
    </submittedName>
</protein>
<proteinExistence type="predicted"/>
<evidence type="ECO:0000313" key="2">
    <source>
        <dbReference type="Proteomes" id="UP000003160"/>
    </source>
</evidence>
<organism evidence="1 2">
    <name type="scientific">Hallella bergensis DSM 17361</name>
    <dbReference type="NCBI Taxonomy" id="585502"/>
    <lineage>
        <taxon>Bacteria</taxon>
        <taxon>Pseudomonadati</taxon>
        <taxon>Bacteroidota</taxon>
        <taxon>Bacteroidia</taxon>
        <taxon>Bacteroidales</taxon>
        <taxon>Prevotellaceae</taxon>
        <taxon>Hallella</taxon>
    </lineage>
</organism>
<gene>
    <name evidence="1" type="ORF">HMPREF0645_2558</name>
</gene>
<sequence>MCSITLDIDNQENILRTIYSPANFNPKGKLRGNFMRPQFSKADEDDPTIASNKISVTRVDFVNLDFCKNHAKSHSSKPNRFYWGFARFIASDIRNTPNVDISSKPVEDNPAHANITYDFRIPISPGATIGAEYELAIKALVGKAQIMRDPSPDDANWTGDNI</sequence>